<dbReference type="EMBL" id="UINC01116322">
    <property type="protein sequence ID" value="SVC87978.1"/>
    <property type="molecule type" value="Genomic_DNA"/>
</dbReference>
<protein>
    <recommendedName>
        <fullName evidence="3">3'-5' exonuclease domain-containing protein</fullName>
    </recommendedName>
</protein>
<dbReference type="CDD" id="cd06141">
    <property type="entry name" value="WRN_exo"/>
    <property type="match status" value="1"/>
</dbReference>
<organism evidence="4">
    <name type="scientific">marine metagenome</name>
    <dbReference type="NCBI Taxonomy" id="408172"/>
    <lineage>
        <taxon>unclassified sequences</taxon>
        <taxon>metagenomes</taxon>
        <taxon>ecological metagenomes</taxon>
    </lineage>
</organism>
<dbReference type="InterPro" id="IPR002562">
    <property type="entry name" value="3'-5'_exonuclease_dom"/>
</dbReference>
<dbReference type="GO" id="GO:0005634">
    <property type="term" value="C:nucleus"/>
    <property type="evidence" value="ECO:0007669"/>
    <property type="project" value="TreeGrafter"/>
</dbReference>
<dbReference type="InterPro" id="IPR051132">
    <property type="entry name" value="3-5_Exonuclease_domain"/>
</dbReference>
<dbReference type="InterPro" id="IPR012337">
    <property type="entry name" value="RNaseH-like_sf"/>
</dbReference>
<dbReference type="Gene3D" id="3.30.420.10">
    <property type="entry name" value="Ribonuclease H-like superfamily/Ribonuclease H"/>
    <property type="match status" value="1"/>
</dbReference>
<dbReference type="PANTHER" id="PTHR13620:SF104">
    <property type="entry name" value="EXONUCLEASE 3'-5' DOMAIN-CONTAINING PROTEIN 2"/>
    <property type="match status" value="1"/>
</dbReference>
<dbReference type="GO" id="GO:0005737">
    <property type="term" value="C:cytoplasm"/>
    <property type="evidence" value="ECO:0007669"/>
    <property type="project" value="TreeGrafter"/>
</dbReference>
<evidence type="ECO:0000256" key="1">
    <source>
        <dbReference type="ARBA" id="ARBA00022722"/>
    </source>
</evidence>
<dbReference type="GO" id="GO:0003676">
    <property type="term" value="F:nucleic acid binding"/>
    <property type="evidence" value="ECO:0007669"/>
    <property type="project" value="InterPro"/>
</dbReference>
<reference evidence="4" key="1">
    <citation type="submission" date="2018-05" db="EMBL/GenBank/DDBJ databases">
        <authorList>
            <person name="Lanie J.A."/>
            <person name="Ng W.-L."/>
            <person name="Kazmierczak K.M."/>
            <person name="Andrzejewski T.M."/>
            <person name="Davidsen T.M."/>
            <person name="Wayne K.J."/>
            <person name="Tettelin H."/>
            <person name="Glass J.I."/>
            <person name="Rusch D."/>
            <person name="Podicherti R."/>
            <person name="Tsui H.-C.T."/>
            <person name="Winkler M.E."/>
        </authorList>
    </citation>
    <scope>NUCLEOTIDE SEQUENCE</scope>
</reference>
<feature type="non-terminal residue" evidence="4">
    <location>
        <position position="1"/>
    </location>
</feature>
<name>A0A382QSV2_9ZZZZ</name>
<proteinExistence type="predicted"/>
<evidence type="ECO:0000313" key="4">
    <source>
        <dbReference type="EMBL" id="SVC87978.1"/>
    </source>
</evidence>
<dbReference type="GO" id="GO:0006139">
    <property type="term" value="P:nucleobase-containing compound metabolic process"/>
    <property type="evidence" value="ECO:0007669"/>
    <property type="project" value="InterPro"/>
</dbReference>
<dbReference type="Pfam" id="PF01612">
    <property type="entry name" value="DNA_pol_A_exo1"/>
    <property type="match status" value="1"/>
</dbReference>
<dbReference type="SUPFAM" id="SSF53098">
    <property type="entry name" value="Ribonuclease H-like"/>
    <property type="match status" value="1"/>
</dbReference>
<keyword evidence="1" id="KW-0540">Nuclease</keyword>
<evidence type="ECO:0000256" key="2">
    <source>
        <dbReference type="ARBA" id="ARBA00022801"/>
    </source>
</evidence>
<accession>A0A382QSV2</accession>
<gene>
    <name evidence="4" type="ORF">METZ01_LOCUS340832</name>
</gene>
<sequence>QLATGKTVYLIRLTQIEDLGELGLILSNPNCYKVGVAVKDDITGLQKFGKFEPQGFVDIGQLASKLGIQTIGLRSLTAIFLQFRISKKSQVSNWARRELSNAQVLYAATDAWVSRKIFLKLRRFNRLAEELEKTVPNKTQQKKKSKK</sequence>
<dbReference type="PANTHER" id="PTHR13620">
    <property type="entry name" value="3-5 EXONUCLEASE"/>
    <property type="match status" value="1"/>
</dbReference>
<feature type="domain" description="3'-5' exonuclease" evidence="3">
    <location>
        <begin position="1"/>
        <end position="123"/>
    </location>
</feature>
<dbReference type="AlphaFoldDB" id="A0A382QSV2"/>
<dbReference type="GO" id="GO:0008408">
    <property type="term" value="F:3'-5' exonuclease activity"/>
    <property type="evidence" value="ECO:0007669"/>
    <property type="project" value="InterPro"/>
</dbReference>
<dbReference type="InterPro" id="IPR036397">
    <property type="entry name" value="RNaseH_sf"/>
</dbReference>
<evidence type="ECO:0000259" key="3">
    <source>
        <dbReference type="Pfam" id="PF01612"/>
    </source>
</evidence>
<keyword evidence="2" id="KW-0378">Hydrolase</keyword>